<keyword evidence="3" id="KW-1185">Reference proteome</keyword>
<gene>
    <name evidence="2" type="ORF">HNQ75_002881</name>
</gene>
<dbReference type="Pfam" id="PF21834">
    <property type="entry name" value="DUF6894"/>
    <property type="match status" value="1"/>
</dbReference>
<feature type="domain" description="DUF6894" evidence="1">
    <location>
        <begin position="5"/>
        <end position="73"/>
    </location>
</feature>
<evidence type="ECO:0000313" key="3">
    <source>
        <dbReference type="Proteomes" id="UP000535501"/>
    </source>
</evidence>
<dbReference type="Proteomes" id="UP000535501">
    <property type="component" value="Unassembled WGS sequence"/>
</dbReference>
<comment type="caution">
    <text evidence="2">The sequence shown here is derived from an EMBL/GenBank/DDBJ whole genome shotgun (WGS) entry which is preliminary data.</text>
</comment>
<protein>
    <recommendedName>
        <fullName evidence="1">DUF6894 domain-containing protein</fullName>
    </recommendedName>
</protein>
<name>A0A7W9YYW0_9HYPH</name>
<evidence type="ECO:0000313" key="2">
    <source>
        <dbReference type="EMBL" id="MBB6180898.1"/>
    </source>
</evidence>
<reference evidence="2 3" key="1">
    <citation type="submission" date="2020-08" db="EMBL/GenBank/DDBJ databases">
        <title>Genomic Encyclopedia of Type Strains, Phase IV (KMG-IV): sequencing the most valuable type-strain genomes for metagenomic binning, comparative biology and taxonomic classification.</title>
        <authorList>
            <person name="Goeker M."/>
        </authorList>
    </citation>
    <scope>NUCLEOTIDE SEQUENCE [LARGE SCALE GENOMIC DNA]</scope>
    <source>
        <strain evidence="2 3">DSM 102134</strain>
    </source>
</reference>
<proteinExistence type="predicted"/>
<sequence length="83" mass="9502">MSMKRYYFHIRDEGGTVLDEEGEEHRSLEEARQSAVDAIKELAAARIRTGEVIGNTFLDVCDETDAVLKSISFRQVIEEQLKR</sequence>
<dbReference type="InterPro" id="IPR054189">
    <property type="entry name" value="DUF6894"/>
</dbReference>
<dbReference type="EMBL" id="JACHEJ010000007">
    <property type="protein sequence ID" value="MBB6180898.1"/>
    <property type="molecule type" value="Genomic_DNA"/>
</dbReference>
<dbReference type="AlphaFoldDB" id="A0A7W9YYW0"/>
<evidence type="ECO:0000259" key="1">
    <source>
        <dbReference type="Pfam" id="PF21834"/>
    </source>
</evidence>
<accession>A0A7W9YYW0</accession>
<organism evidence="2 3">
    <name type="scientific">Pseudorhizobium flavum</name>
    <dbReference type="NCBI Taxonomy" id="1335061"/>
    <lineage>
        <taxon>Bacteria</taxon>
        <taxon>Pseudomonadati</taxon>
        <taxon>Pseudomonadota</taxon>
        <taxon>Alphaproteobacteria</taxon>
        <taxon>Hyphomicrobiales</taxon>
        <taxon>Rhizobiaceae</taxon>
        <taxon>Rhizobium/Agrobacterium group</taxon>
        <taxon>Pseudorhizobium</taxon>
    </lineage>
</organism>